<dbReference type="AlphaFoldDB" id="A0A9D1Z0R2"/>
<evidence type="ECO:0000313" key="6">
    <source>
        <dbReference type="Proteomes" id="UP000824005"/>
    </source>
</evidence>
<reference evidence="5" key="2">
    <citation type="submission" date="2021-04" db="EMBL/GenBank/DDBJ databases">
        <authorList>
            <person name="Gilroy R."/>
        </authorList>
    </citation>
    <scope>NUCLEOTIDE SEQUENCE</scope>
    <source>
        <strain evidence="5">ChiGjej1B1-98</strain>
    </source>
</reference>
<evidence type="ECO:0000256" key="3">
    <source>
        <dbReference type="ARBA" id="ARBA00023163"/>
    </source>
</evidence>
<dbReference type="PRINTS" id="PR00035">
    <property type="entry name" value="HTHGNTR"/>
</dbReference>
<proteinExistence type="predicted"/>
<evidence type="ECO:0000259" key="4">
    <source>
        <dbReference type="PROSITE" id="PS50949"/>
    </source>
</evidence>
<accession>A0A9D1Z0R2</accession>
<organism evidence="5 6">
    <name type="scientific">Candidatus Agrococcus pullicola</name>
    <dbReference type="NCBI Taxonomy" id="2838429"/>
    <lineage>
        <taxon>Bacteria</taxon>
        <taxon>Bacillati</taxon>
        <taxon>Actinomycetota</taxon>
        <taxon>Actinomycetes</taxon>
        <taxon>Micrococcales</taxon>
        <taxon>Microbacteriaceae</taxon>
        <taxon>Agrococcus</taxon>
    </lineage>
</organism>
<dbReference type="Gene3D" id="1.20.120.530">
    <property type="entry name" value="GntR ligand-binding domain-like"/>
    <property type="match status" value="1"/>
</dbReference>
<dbReference type="PROSITE" id="PS50949">
    <property type="entry name" value="HTH_GNTR"/>
    <property type="match status" value="1"/>
</dbReference>
<dbReference type="Gene3D" id="1.10.10.10">
    <property type="entry name" value="Winged helix-like DNA-binding domain superfamily/Winged helix DNA-binding domain"/>
    <property type="match status" value="1"/>
</dbReference>
<dbReference type="SMART" id="SM00345">
    <property type="entry name" value="HTH_GNTR"/>
    <property type="match status" value="1"/>
</dbReference>
<evidence type="ECO:0000256" key="1">
    <source>
        <dbReference type="ARBA" id="ARBA00023015"/>
    </source>
</evidence>
<reference evidence="5" key="1">
    <citation type="journal article" date="2021" name="PeerJ">
        <title>Extensive microbial diversity within the chicken gut microbiome revealed by metagenomics and culture.</title>
        <authorList>
            <person name="Gilroy R."/>
            <person name="Ravi A."/>
            <person name="Getino M."/>
            <person name="Pursley I."/>
            <person name="Horton D.L."/>
            <person name="Alikhan N.F."/>
            <person name="Baker D."/>
            <person name="Gharbi K."/>
            <person name="Hall N."/>
            <person name="Watson M."/>
            <person name="Adriaenssens E.M."/>
            <person name="Foster-Nyarko E."/>
            <person name="Jarju S."/>
            <person name="Secka A."/>
            <person name="Antonio M."/>
            <person name="Oren A."/>
            <person name="Chaudhuri R.R."/>
            <person name="La Ragione R."/>
            <person name="Hildebrand F."/>
            <person name="Pallen M.J."/>
        </authorList>
    </citation>
    <scope>NUCLEOTIDE SEQUENCE</scope>
    <source>
        <strain evidence="5">ChiGjej1B1-98</strain>
    </source>
</reference>
<dbReference type="SMART" id="SM00895">
    <property type="entry name" value="FCD"/>
    <property type="match status" value="1"/>
</dbReference>
<comment type="caution">
    <text evidence="5">The sequence shown here is derived from an EMBL/GenBank/DDBJ whole genome shotgun (WGS) entry which is preliminary data.</text>
</comment>
<dbReference type="Pfam" id="PF07729">
    <property type="entry name" value="FCD"/>
    <property type="match status" value="1"/>
</dbReference>
<protein>
    <submittedName>
        <fullName evidence="5">GntR family transcriptional regulator</fullName>
    </submittedName>
</protein>
<dbReference type="InterPro" id="IPR011711">
    <property type="entry name" value="GntR_C"/>
</dbReference>
<name>A0A9D1Z0R2_9MICO</name>
<dbReference type="PANTHER" id="PTHR43537">
    <property type="entry name" value="TRANSCRIPTIONAL REGULATOR, GNTR FAMILY"/>
    <property type="match status" value="1"/>
</dbReference>
<feature type="domain" description="HTH gntR-type" evidence="4">
    <location>
        <begin position="1"/>
        <end position="68"/>
    </location>
</feature>
<dbReference type="PANTHER" id="PTHR43537:SF49">
    <property type="entry name" value="TRANSCRIPTIONAL REGULATORY PROTEIN"/>
    <property type="match status" value="1"/>
</dbReference>
<dbReference type="Proteomes" id="UP000824005">
    <property type="component" value="Unassembled WGS sequence"/>
</dbReference>
<dbReference type="InterPro" id="IPR036388">
    <property type="entry name" value="WH-like_DNA-bd_sf"/>
</dbReference>
<dbReference type="GO" id="GO:0003677">
    <property type="term" value="F:DNA binding"/>
    <property type="evidence" value="ECO:0007669"/>
    <property type="project" value="UniProtKB-KW"/>
</dbReference>
<dbReference type="GO" id="GO:0003700">
    <property type="term" value="F:DNA-binding transcription factor activity"/>
    <property type="evidence" value="ECO:0007669"/>
    <property type="project" value="InterPro"/>
</dbReference>
<keyword evidence="2" id="KW-0238">DNA-binding</keyword>
<dbReference type="Pfam" id="PF00392">
    <property type="entry name" value="GntR"/>
    <property type="match status" value="1"/>
</dbReference>
<dbReference type="SUPFAM" id="SSF46785">
    <property type="entry name" value="Winged helix' DNA-binding domain"/>
    <property type="match status" value="1"/>
</dbReference>
<gene>
    <name evidence="5" type="ORF">H9830_14550</name>
</gene>
<dbReference type="InterPro" id="IPR000524">
    <property type="entry name" value="Tscrpt_reg_HTH_GntR"/>
</dbReference>
<dbReference type="EMBL" id="DXDC01000444">
    <property type="protein sequence ID" value="HIY67481.1"/>
    <property type="molecule type" value="Genomic_DNA"/>
</dbReference>
<evidence type="ECO:0000256" key="2">
    <source>
        <dbReference type="ARBA" id="ARBA00023125"/>
    </source>
</evidence>
<dbReference type="InterPro" id="IPR008920">
    <property type="entry name" value="TF_FadR/GntR_C"/>
</dbReference>
<dbReference type="InterPro" id="IPR036390">
    <property type="entry name" value="WH_DNA-bd_sf"/>
</dbReference>
<sequence>MRASEKTYRTLRDEILEGKLLPGTVLAEVEQSSRLRVSRTPIRQALSRLVADGLVAAQSPRMLVVTDMDTERVRSLYELRYALESHAAALAARRRDTAPFERIQRELIAAPELLVDSEDGLRRYFSIVDALDEAIDEAAENSYLSAALASVRLHSARIRRLSRHDADRLRNAAKEHLLVVEAILESDPELAAHATHIHLRNSLTSALARLETHTAVSSSQRT</sequence>
<keyword evidence="1" id="KW-0805">Transcription regulation</keyword>
<dbReference type="SUPFAM" id="SSF48008">
    <property type="entry name" value="GntR ligand-binding domain-like"/>
    <property type="match status" value="1"/>
</dbReference>
<evidence type="ECO:0000313" key="5">
    <source>
        <dbReference type="EMBL" id="HIY67481.1"/>
    </source>
</evidence>
<keyword evidence="3" id="KW-0804">Transcription</keyword>